<dbReference type="EMBL" id="JBHTCQ010000005">
    <property type="protein sequence ID" value="MFC7407085.1"/>
    <property type="molecule type" value="Genomic_DNA"/>
</dbReference>
<reference evidence="2" key="1">
    <citation type="journal article" date="2019" name="Int. J. Syst. Evol. Microbiol.">
        <title>The Global Catalogue of Microorganisms (GCM) 10K type strain sequencing project: providing services to taxonomists for standard genome sequencing and annotation.</title>
        <authorList>
            <consortium name="The Broad Institute Genomics Platform"/>
            <consortium name="The Broad Institute Genome Sequencing Center for Infectious Disease"/>
            <person name="Wu L."/>
            <person name="Ma J."/>
        </authorList>
    </citation>
    <scope>NUCLEOTIDE SEQUENCE [LARGE SCALE GENOMIC DNA]</scope>
    <source>
        <strain evidence="2">JCM 1490</strain>
    </source>
</reference>
<accession>A0ABW2QHC6</accession>
<sequence>MTQGEQVAGAQGDGLIDPARFVARSGDLSIERITEVSEAMRRAGRRTVRHMQTVQVSWSGLRTHYEAPEQHQVHSLMEPAVRTSEEMHRRLGSAATHLETYARTLATIKPDLADLERRAAAFRARVAGGVTVGASEAKDAGVVDHLQAAFDWVPFVEEDRVTVPWYEDTATVEENTRLLGQYGALLSRISLAATTCANDINSLISGERAPVAEPLPAPAFTDAALPMPWGHPREEDRSCIESAGHTATNGFRVLTRAGGTALLGYDPVTGRFFDDAAYGRFWGTTFDLTVSIVRAFGPGEIDSLDDIPRELGEQLPVDGLTFGLLGLVGFGAGRALAGVADHRADRTKVKDVTGLARTAGVPEGTTPTGPADLYDDLDEVYGVRGAVRVQTITRADGTELAVVQVPGTQTWSPAPGQDPFGPYGAAASAAGKDSPQRAAVLEALRQAQVDAGTPVVMVGHSQGGFTVMDLAADPDVRRTYDIRSVVTAGAGGGQFDLPDEVTHISVRNPDDPVARLVGPRDGDVTVSGTWEGDHPHASKKYAELLRGSDDPALRRWWQSLGVDERARVEDTIYQGSVD</sequence>
<gene>
    <name evidence="1" type="ORF">ACFQQL_18355</name>
</gene>
<dbReference type="Gene3D" id="3.40.50.1820">
    <property type="entry name" value="alpha/beta hydrolase"/>
    <property type="match status" value="1"/>
</dbReference>
<dbReference type="Proteomes" id="UP001596455">
    <property type="component" value="Unassembled WGS sequence"/>
</dbReference>
<organism evidence="1 2">
    <name type="scientific">Georgenia alba</name>
    <dbReference type="NCBI Taxonomy" id="2233858"/>
    <lineage>
        <taxon>Bacteria</taxon>
        <taxon>Bacillati</taxon>
        <taxon>Actinomycetota</taxon>
        <taxon>Actinomycetes</taxon>
        <taxon>Micrococcales</taxon>
        <taxon>Bogoriellaceae</taxon>
        <taxon>Georgenia</taxon>
    </lineage>
</organism>
<comment type="caution">
    <text evidence="1">The sequence shown here is derived from an EMBL/GenBank/DDBJ whole genome shotgun (WGS) entry which is preliminary data.</text>
</comment>
<dbReference type="RefSeq" id="WP_382396616.1">
    <property type="nucleotide sequence ID" value="NZ_JBHTCQ010000005.1"/>
</dbReference>
<evidence type="ECO:0000313" key="2">
    <source>
        <dbReference type="Proteomes" id="UP001596455"/>
    </source>
</evidence>
<name>A0ABW2QHC6_9MICO</name>
<keyword evidence="2" id="KW-1185">Reference proteome</keyword>
<evidence type="ECO:0008006" key="3">
    <source>
        <dbReference type="Google" id="ProtNLM"/>
    </source>
</evidence>
<dbReference type="InterPro" id="IPR029058">
    <property type="entry name" value="AB_hydrolase_fold"/>
</dbReference>
<evidence type="ECO:0000313" key="1">
    <source>
        <dbReference type="EMBL" id="MFC7407085.1"/>
    </source>
</evidence>
<protein>
    <recommendedName>
        <fullName evidence="3">Alpha/beta hydrolase</fullName>
    </recommendedName>
</protein>
<dbReference type="SUPFAM" id="SSF53474">
    <property type="entry name" value="alpha/beta-Hydrolases"/>
    <property type="match status" value="1"/>
</dbReference>
<proteinExistence type="predicted"/>